<dbReference type="Proteomes" id="UP000183471">
    <property type="component" value="Unassembled WGS sequence"/>
</dbReference>
<reference evidence="2 3" key="1">
    <citation type="submission" date="2016-10" db="EMBL/GenBank/DDBJ databases">
        <authorList>
            <person name="Varghese N."/>
            <person name="Submissions S."/>
        </authorList>
    </citation>
    <scope>NUCLEOTIDE SEQUENCE [LARGE SCALE GENOMIC DNA]</scope>
    <source>
        <strain evidence="2 3">Nl1</strain>
    </source>
</reference>
<evidence type="ECO:0000313" key="3">
    <source>
        <dbReference type="Proteomes" id="UP000183471"/>
    </source>
</evidence>
<name>A0ABY0TLN8_9PROT</name>
<dbReference type="PANTHER" id="PTHR45588">
    <property type="entry name" value="TPR DOMAIN-CONTAINING PROTEIN"/>
    <property type="match status" value="1"/>
</dbReference>
<gene>
    <name evidence="2" type="ORF">SAMN05216402_2366</name>
</gene>
<dbReference type="SMART" id="SM00028">
    <property type="entry name" value="TPR"/>
    <property type="match status" value="3"/>
</dbReference>
<evidence type="ECO:0000256" key="1">
    <source>
        <dbReference type="SAM" id="SignalP"/>
    </source>
</evidence>
<dbReference type="EMBL" id="FNKY01000001">
    <property type="protein sequence ID" value="SDQ80672.1"/>
    <property type="molecule type" value="Genomic_DNA"/>
</dbReference>
<dbReference type="Gene3D" id="1.25.40.10">
    <property type="entry name" value="Tetratricopeptide repeat domain"/>
    <property type="match status" value="2"/>
</dbReference>
<dbReference type="PANTHER" id="PTHR45588:SF1">
    <property type="entry name" value="WW DOMAIN-CONTAINING PROTEIN"/>
    <property type="match status" value="1"/>
</dbReference>
<dbReference type="SUPFAM" id="SSF48452">
    <property type="entry name" value="TPR-like"/>
    <property type="match status" value="1"/>
</dbReference>
<proteinExistence type="predicted"/>
<sequence>MTPKEAWNEFMRKGAKVLISTLLALALTQVARADDGGSHKPMIGDVHFKVECNATAQAKFNVAIAYYHSFQWQRAIATADDVLKADPTCGMAHWVKALAILDNPFAWPVTLSEKAMTEGPTLLDAARNSGLKTQRERDYVDALDIFFKGLNNANYRERADAFEKAMAQLAQRNPDDSEATVLYALILSRNFNPTDKTYSNQLHAALLLEPIFAREPNHPGVAHYLIHSYDYPPLAKRGIDAARKYAKIAPDAPHALHMPSHIFTLTGFWQESIDTNRRAAATADDLITHDGHHASDYMAYAHLQLGQDLAARKVMEQEQARYGIDMLGVAYPYAAIPARIALERGAWQEAANLPLHARDTYPWRKYPQAEAVNAFARGIGSAMSGEPAKANFEAKRLAELRDAAASMKLNYWADQIDIQVEVVRGLAAFAEGKHDEGITILRRAAEREDASAKNVVTPGPVVPAREMLATTLERDGKPADAFAEFEKVLEQQPNRYAAIAGAAQNAKRVGNEQIAVHYSEQLLKLTEYSDSPRPGIVEAKRIVER</sequence>
<evidence type="ECO:0000313" key="2">
    <source>
        <dbReference type="EMBL" id="SDQ80672.1"/>
    </source>
</evidence>
<protein>
    <recommendedName>
        <fullName evidence="4">Tetratricopeptide repeat protein</fullName>
    </recommendedName>
</protein>
<dbReference type="InterPro" id="IPR019734">
    <property type="entry name" value="TPR_rpt"/>
</dbReference>
<dbReference type="InterPro" id="IPR011990">
    <property type="entry name" value="TPR-like_helical_dom_sf"/>
</dbReference>
<accession>A0ABY0TLN8</accession>
<organism evidence="2 3">
    <name type="scientific">Nitrosospira multiformis</name>
    <dbReference type="NCBI Taxonomy" id="1231"/>
    <lineage>
        <taxon>Bacteria</taxon>
        <taxon>Pseudomonadati</taxon>
        <taxon>Pseudomonadota</taxon>
        <taxon>Betaproteobacteria</taxon>
        <taxon>Nitrosomonadales</taxon>
        <taxon>Nitrosomonadaceae</taxon>
        <taxon>Nitrosospira</taxon>
    </lineage>
</organism>
<feature type="signal peptide" evidence="1">
    <location>
        <begin position="1"/>
        <end position="33"/>
    </location>
</feature>
<feature type="chain" id="PRO_5047271433" description="Tetratricopeptide repeat protein" evidence="1">
    <location>
        <begin position="34"/>
        <end position="545"/>
    </location>
</feature>
<evidence type="ECO:0008006" key="4">
    <source>
        <dbReference type="Google" id="ProtNLM"/>
    </source>
</evidence>
<keyword evidence="1" id="KW-0732">Signal</keyword>
<keyword evidence="3" id="KW-1185">Reference proteome</keyword>
<comment type="caution">
    <text evidence="2">The sequence shown here is derived from an EMBL/GenBank/DDBJ whole genome shotgun (WGS) entry which is preliminary data.</text>
</comment>